<feature type="domain" description="OmpA-like" evidence="4">
    <location>
        <begin position="489"/>
        <end position="608"/>
    </location>
</feature>
<keyword evidence="3" id="KW-0812">Transmembrane</keyword>
<keyword evidence="3" id="KW-1133">Transmembrane helix</keyword>
<keyword evidence="1 3" id="KW-0472">Membrane</keyword>
<dbReference type="PANTHER" id="PTHR35894:SF1">
    <property type="entry name" value="PHOSPHORIBULOKINASE _ URIDINE KINASE FAMILY"/>
    <property type="match status" value="1"/>
</dbReference>
<dbReference type="CDD" id="cd07185">
    <property type="entry name" value="OmpA_C-like"/>
    <property type="match status" value="1"/>
</dbReference>
<dbReference type="EMBL" id="CP048029">
    <property type="protein sequence ID" value="QIK38295.1"/>
    <property type="molecule type" value="Genomic_DNA"/>
</dbReference>
<feature type="transmembrane region" description="Helical" evidence="3">
    <location>
        <begin position="359"/>
        <end position="378"/>
    </location>
</feature>
<dbReference type="GO" id="GO:0016887">
    <property type="term" value="F:ATP hydrolysis activity"/>
    <property type="evidence" value="ECO:0007669"/>
    <property type="project" value="InterPro"/>
</dbReference>
<name>A0A6G7VEI2_9GAMM</name>
<accession>A0A6G7VEI2</accession>
<evidence type="ECO:0000256" key="3">
    <source>
        <dbReference type="SAM" id="Phobius"/>
    </source>
</evidence>
<dbReference type="InterPro" id="IPR052026">
    <property type="entry name" value="ExeA_AAA_ATPase_DNA-bind"/>
</dbReference>
<evidence type="ECO:0000256" key="1">
    <source>
        <dbReference type="PROSITE-ProRule" id="PRU00473"/>
    </source>
</evidence>
<dbReference type="GO" id="GO:0016020">
    <property type="term" value="C:membrane"/>
    <property type="evidence" value="ECO:0007669"/>
    <property type="project" value="UniProtKB-UniRule"/>
</dbReference>
<dbReference type="PANTHER" id="PTHR35894">
    <property type="entry name" value="GENERAL SECRETION PATHWAY PROTEIN A-RELATED"/>
    <property type="match status" value="1"/>
</dbReference>
<dbReference type="SUPFAM" id="SSF103088">
    <property type="entry name" value="OmpA-like"/>
    <property type="match status" value="1"/>
</dbReference>
<proteinExistence type="predicted"/>
<protein>
    <submittedName>
        <fullName evidence="5">OmpA family protein</fullName>
    </submittedName>
</protein>
<feature type="region of interest" description="Disordered" evidence="2">
    <location>
        <begin position="256"/>
        <end position="305"/>
    </location>
</feature>
<evidence type="ECO:0000259" key="4">
    <source>
        <dbReference type="PROSITE" id="PS51123"/>
    </source>
</evidence>
<evidence type="ECO:0000256" key="2">
    <source>
        <dbReference type="SAM" id="MobiDB-lite"/>
    </source>
</evidence>
<dbReference type="SUPFAM" id="SSF52540">
    <property type="entry name" value="P-loop containing nucleoside triphosphate hydrolases"/>
    <property type="match status" value="1"/>
</dbReference>
<dbReference type="Proteomes" id="UP000502699">
    <property type="component" value="Chromosome"/>
</dbReference>
<evidence type="ECO:0000313" key="5">
    <source>
        <dbReference type="EMBL" id="QIK38295.1"/>
    </source>
</evidence>
<feature type="compositionally biased region" description="Low complexity" evidence="2">
    <location>
        <begin position="296"/>
        <end position="305"/>
    </location>
</feature>
<dbReference type="InterPro" id="IPR036737">
    <property type="entry name" value="OmpA-like_sf"/>
</dbReference>
<dbReference type="Pfam" id="PF00691">
    <property type="entry name" value="OmpA"/>
    <property type="match status" value="1"/>
</dbReference>
<dbReference type="Gene3D" id="3.30.1330.60">
    <property type="entry name" value="OmpA-like domain"/>
    <property type="match status" value="1"/>
</dbReference>
<feature type="compositionally biased region" description="Low complexity" evidence="2">
    <location>
        <begin position="415"/>
        <end position="426"/>
    </location>
</feature>
<sequence>MYESFFGLKRRPFAPLPDPALFYPSPGHRQAMRLVASPLHTAGGWLLLTGDAGVGKTALARYLIEQTKDRGIGYVHAGPRAGILLHAIGTAYGFPQPASADLASQRRTLAATFAELATQGYPPLLIIDGAQDLDHKELEGLLSLDPDDRLRLLLLGRSELGERLRQPGYEVIRARIVLFYQLNPLNPDETSRYIRYRLQQVGGSPDLFTPQAVASIFTHSRGLPRLINLLCEQALILAYQRGARSIDEQLIAQAMCDPPPLDLDPSGAPGAQPSPPDSGVRFDQQERLARTSERPLASASSLDLASFKPHPPDALPVFYLKSAAPESAAPEPSVEAPEHPAVQNGRLSPHYRRPFARPIPILIAGILVIAGLIGWYLYVGRIWIDATPQAVSLADTDRPLPESVLDTPASPEPSPLSSSAEMPLSETGAEQPGFEDLISLAQEPSGPTHQPLSAHRDTAATDDGEPKPNLAGIAERLTALGIAYEWRSPSHLRADLSPKIQFREGSVALDEPARAFLAQIAAVVREAGDIRLHVRAHTDSHGAQTNNQRLSQRRAADVAFVLRLNGIPNSRITYEGKGSSEPRFSPEEERRLGPEINRRIEIDLIAGTDGRY</sequence>
<dbReference type="KEGG" id="cjap:GWK36_10250"/>
<dbReference type="PROSITE" id="PS51123">
    <property type="entry name" value="OMPA_2"/>
    <property type="match status" value="1"/>
</dbReference>
<dbReference type="AlphaFoldDB" id="A0A6G7VEI2"/>
<evidence type="ECO:0000313" key="6">
    <source>
        <dbReference type="Proteomes" id="UP000502699"/>
    </source>
</evidence>
<dbReference type="Gene3D" id="3.40.50.300">
    <property type="entry name" value="P-loop containing nucleotide triphosphate hydrolases"/>
    <property type="match status" value="1"/>
</dbReference>
<keyword evidence="6" id="KW-1185">Reference proteome</keyword>
<reference evidence="6" key="1">
    <citation type="submission" date="2020-01" db="EMBL/GenBank/DDBJ databases">
        <title>Caldichromatium gen. nov., sp. nov., a thermophilic purple sulfur bacterium member of the family Chromatiaceae isolated from Nakabusa hot spring, Japan.</title>
        <authorList>
            <person name="Saini M.K."/>
            <person name="Hanada S."/>
            <person name="Tank M."/>
        </authorList>
    </citation>
    <scope>NUCLEOTIDE SEQUENCE [LARGE SCALE GENOMIC DNA]</scope>
    <source>
        <strain evidence="6">No.7</strain>
    </source>
</reference>
<feature type="region of interest" description="Disordered" evidence="2">
    <location>
        <begin position="441"/>
        <end position="469"/>
    </location>
</feature>
<dbReference type="InterPro" id="IPR027417">
    <property type="entry name" value="P-loop_NTPase"/>
</dbReference>
<dbReference type="RefSeq" id="WP_166271054.1">
    <property type="nucleotide sequence ID" value="NZ_CP048029.1"/>
</dbReference>
<organism evidence="5 6">
    <name type="scientific">Caldichromatium japonicum</name>
    <dbReference type="NCBI Taxonomy" id="2699430"/>
    <lineage>
        <taxon>Bacteria</taxon>
        <taxon>Pseudomonadati</taxon>
        <taxon>Pseudomonadota</taxon>
        <taxon>Gammaproteobacteria</taxon>
        <taxon>Chromatiales</taxon>
        <taxon>Chromatiaceae</taxon>
        <taxon>Caldichromatium</taxon>
    </lineage>
</organism>
<dbReference type="InterPro" id="IPR049945">
    <property type="entry name" value="AAA_22"/>
</dbReference>
<gene>
    <name evidence="5" type="ORF">GWK36_10250</name>
</gene>
<dbReference type="Pfam" id="PF13401">
    <property type="entry name" value="AAA_22"/>
    <property type="match status" value="1"/>
</dbReference>
<dbReference type="InterPro" id="IPR006665">
    <property type="entry name" value="OmpA-like"/>
</dbReference>
<feature type="compositionally biased region" description="Basic and acidic residues" evidence="2">
    <location>
        <begin position="283"/>
        <end position="293"/>
    </location>
</feature>
<feature type="region of interest" description="Disordered" evidence="2">
    <location>
        <begin position="401"/>
        <end position="429"/>
    </location>
</feature>